<dbReference type="SUPFAM" id="SSF55785">
    <property type="entry name" value="PYP-like sensor domain (PAS domain)"/>
    <property type="match status" value="1"/>
</dbReference>
<keyword evidence="7" id="KW-0963">Cytoplasm</keyword>
<feature type="domain" description="PAS" evidence="17">
    <location>
        <begin position="71"/>
        <end position="118"/>
    </location>
</feature>
<dbReference type="CDD" id="cd00130">
    <property type="entry name" value="PAS"/>
    <property type="match status" value="1"/>
</dbReference>
<dbReference type="Gene3D" id="3.30.565.10">
    <property type="entry name" value="Histidine kinase-like ATPase, C-terminal domain"/>
    <property type="match status" value="1"/>
</dbReference>
<comment type="cofactor">
    <cofactor evidence="2">
        <name>[4Fe-4S] cluster</name>
        <dbReference type="ChEBI" id="CHEBI:49883"/>
    </cofactor>
</comment>
<accession>A0A4R8DIG3</accession>
<dbReference type="PRINTS" id="PR00344">
    <property type="entry name" value="BCTRLSENSOR"/>
</dbReference>
<evidence type="ECO:0000256" key="14">
    <source>
        <dbReference type="ARBA" id="ARBA00024827"/>
    </source>
</evidence>
<organism evidence="18 19">
    <name type="scientific">Dinghuibacter silviterrae</name>
    <dbReference type="NCBI Taxonomy" id="1539049"/>
    <lineage>
        <taxon>Bacteria</taxon>
        <taxon>Pseudomonadati</taxon>
        <taxon>Bacteroidota</taxon>
        <taxon>Chitinophagia</taxon>
        <taxon>Chitinophagales</taxon>
        <taxon>Chitinophagaceae</taxon>
        <taxon>Dinghuibacter</taxon>
    </lineage>
</organism>
<evidence type="ECO:0000313" key="19">
    <source>
        <dbReference type="Proteomes" id="UP000294498"/>
    </source>
</evidence>
<name>A0A4R8DIG3_9BACT</name>
<dbReference type="InterPro" id="IPR050482">
    <property type="entry name" value="Sensor_HK_TwoCompSys"/>
</dbReference>
<dbReference type="EC" id="2.7.13.3" evidence="4"/>
<evidence type="ECO:0000256" key="2">
    <source>
        <dbReference type="ARBA" id="ARBA00001966"/>
    </source>
</evidence>
<keyword evidence="9" id="KW-0479">Metal-binding</keyword>
<comment type="subcellular location">
    <subcellularLocation>
        <location evidence="3">Cytoplasm</location>
    </subcellularLocation>
</comment>
<dbReference type="Pfam" id="PF07730">
    <property type="entry name" value="HisKA_3"/>
    <property type="match status" value="1"/>
</dbReference>
<dbReference type="InterPro" id="IPR035965">
    <property type="entry name" value="PAS-like_dom_sf"/>
</dbReference>
<comment type="caution">
    <text evidence="18">The sequence shown here is derived from an EMBL/GenBank/DDBJ whole genome shotgun (WGS) entry which is preliminary data.</text>
</comment>
<dbReference type="NCBIfam" id="TIGR00229">
    <property type="entry name" value="sensory_box"/>
    <property type="match status" value="1"/>
</dbReference>
<evidence type="ECO:0000256" key="8">
    <source>
        <dbReference type="ARBA" id="ARBA00022679"/>
    </source>
</evidence>
<evidence type="ECO:0000256" key="5">
    <source>
        <dbReference type="ARBA" id="ARBA00017322"/>
    </source>
</evidence>
<evidence type="ECO:0000256" key="11">
    <source>
        <dbReference type="ARBA" id="ARBA00023004"/>
    </source>
</evidence>
<keyword evidence="10" id="KW-0418">Kinase</keyword>
<dbReference type="InterPro" id="IPR004358">
    <property type="entry name" value="Sig_transdc_His_kin-like_C"/>
</dbReference>
<evidence type="ECO:0000259" key="17">
    <source>
        <dbReference type="PROSITE" id="PS50112"/>
    </source>
</evidence>
<dbReference type="SMART" id="SM00091">
    <property type="entry name" value="PAS"/>
    <property type="match status" value="1"/>
</dbReference>
<comment type="catalytic activity">
    <reaction evidence="1">
        <text>ATP + protein L-histidine = ADP + protein N-phospho-L-histidine.</text>
        <dbReference type="EC" id="2.7.13.3"/>
    </reaction>
</comment>
<dbReference type="GO" id="GO:0016020">
    <property type="term" value="C:membrane"/>
    <property type="evidence" value="ECO:0007669"/>
    <property type="project" value="InterPro"/>
</dbReference>
<dbReference type="Gene3D" id="1.20.5.1930">
    <property type="match status" value="1"/>
</dbReference>
<dbReference type="SUPFAM" id="SSF55874">
    <property type="entry name" value="ATPase domain of HSP90 chaperone/DNA topoisomerase II/histidine kinase"/>
    <property type="match status" value="1"/>
</dbReference>
<dbReference type="PANTHER" id="PTHR24421">
    <property type="entry name" value="NITRATE/NITRITE SENSOR PROTEIN NARX-RELATED"/>
    <property type="match status" value="1"/>
</dbReference>
<comment type="function">
    <text evidence="14">Member of the two-component regulatory system NreB/NreC involved in the control of dissimilatory nitrate/nitrite reduction in response to oxygen. NreB functions as a direct oxygen sensor histidine kinase which is autophosphorylated, in the absence of oxygen, probably at the conserved histidine residue, and transfers its phosphate group probably to a conserved aspartate residue of NreC. NreB/NreC activates the expression of the nitrate (narGHJI) and nitrite (nir) reductase operons, as well as the putative nitrate transporter gene narT.</text>
</comment>
<dbReference type="OrthoDB" id="9760839at2"/>
<dbReference type="GO" id="GO:0000155">
    <property type="term" value="F:phosphorelay sensor kinase activity"/>
    <property type="evidence" value="ECO:0007669"/>
    <property type="project" value="InterPro"/>
</dbReference>
<gene>
    <name evidence="18" type="ORF">EDB95_5135</name>
</gene>
<dbReference type="InterPro" id="IPR011712">
    <property type="entry name" value="Sig_transdc_His_kin_sub3_dim/P"/>
</dbReference>
<evidence type="ECO:0000259" key="16">
    <source>
        <dbReference type="PROSITE" id="PS50109"/>
    </source>
</evidence>
<dbReference type="EMBL" id="SODV01000002">
    <property type="protein sequence ID" value="TDW97288.1"/>
    <property type="molecule type" value="Genomic_DNA"/>
</dbReference>
<evidence type="ECO:0000256" key="1">
    <source>
        <dbReference type="ARBA" id="ARBA00000085"/>
    </source>
</evidence>
<dbReference type="InterPro" id="IPR005467">
    <property type="entry name" value="His_kinase_dom"/>
</dbReference>
<keyword evidence="6" id="KW-0004">4Fe-4S</keyword>
<evidence type="ECO:0000313" key="18">
    <source>
        <dbReference type="EMBL" id="TDW97288.1"/>
    </source>
</evidence>
<keyword evidence="12" id="KW-0902">Two-component regulatory system</keyword>
<dbReference type="Gene3D" id="3.30.450.20">
    <property type="entry name" value="PAS domain"/>
    <property type="match status" value="1"/>
</dbReference>
<dbReference type="AlphaFoldDB" id="A0A4R8DIG3"/>
<proteinExistence type="predicted"/>
<evidence type="ECO:0000256" key="3">
    <source>
        <dbReference type="ARBA" id="ARBA00004496"/>
    </source>
</evidence>
<dbReference type="CDD" id="cd16917">
    <property type="entry name" value="HATPase_UhpB-NarQ-NarX-like"/>
    <property type="match status" value="1"/>
</dbReference>
<dbReference type="GO" id="GO:0005737">
    <property type="term" value="C:cytoplasm"/>
    <property type="evidence" value="ECO:0007669"/>
    <property type="project" value="UniProtKB-SubCell"/>
</dbReference>
<evidence type="ECO:0000256" key="9">
    <source>
        <dbReference type="ARBA" id="ARBA00022723"/>
    </source>
</evidence>
<feature type="domain" description="Histidine kinase" evidence="16">
    <location>
        <begin position="208"/>
        <end position="402"/>
    </location>
</feature>
<dbReference type="PROSITE" id="PS50112">
    <property type="entry name" value="PAS"/>
    <property type="match status" value="1"/>
</dbReference>
<keyword evidence="13" id="KW-0411">Iron-sulfur</keyword>
<dbReference type="PROSITE" id="PS50109">
    <property type="entry name" value="HIS_KIN"/>
    <property type="match status" value="1"/>
</dbReference>
<keyword evidence="8" id="KW-0808">Transferase</keyword>
<dbReference type="InterPro" id="IPR036890">
    <property type="entry name" value="HATPase_C_sf"/>
</dbReference>
<dbReference type="GO" id="GO:0046872">
    <property type="term" value="F:metal ion binding"/>
    <property type="evidence" value="ECO:0007669"/>
    <property type="project" value="UniProtKB-KW"/>
</dbReference>
<evidence type="ECO:0000256" key="6">
    <source>
        <dbReference type="ARBA" id="ARBA00022485"/>
    </source>
</evidence>
<dbReference type="GO" id="GO:0051539">
    <property type="term" value="F:4 iron, 4 sulfur cluster binding"/>
    <property type="evidence" value="ECO:0007669"/>
    <property type="project" value="UniProtKB-KW"/>
</dbReference>
<sequence>MENPTLKLLTLGQIGCRELDKRIHKINRLLTDYSLGKFERRLDLSEKLDDIDAFITGVNMLGEELKDSTIRKNYVINILNSVSDIVLVLNRAGRIEEINKTACEQLECPREELLGRTLDEWQEGGRGSLFSFIFHQLKAGKPSVFSDSVFITATGKKIPVNIYSSYLMDDTRKNSSIIVTAKDITLQIQSENLLLRAIIDTQEKERQRLAQDLHDSLGQQISAIKFYISAAVDNTADSRNRDILLKSNEALMKVQAEMRNICFNLMPKTLEEFGLLKAIEQLCKQPTYAGRVRFTIDCPEDFPSLLQKVEIDIFRVVQEFITNALRHGNADKIWMKFQHNKTQVRIVLKDNGQGFELAEGLASPGRGLYNVQSRIKSHEGEVRIKSSPGSGAEYHLTLPNKH</sequence>
<evidence type="ECO:0000256" key="4">
    <source>
        <dbReference type="ARBA" id="ARBA00012438"/>
    </source>
</evidence>
<evidence type="ECO:0000256" key="7">
    <source>
        <dbReference type="ARBA" id="ARBA00022490"/>
    </source>
</evidence>
<dbReference type="Proteomes" id="UP000294498">
    <property type="component" value="Unassembled WGS sequence"/>
</dbReference>
<evidence type="ECO:0000256" key="12">
    <source>
        <dbReference type="ARBA" id="ARBA00023012"/>
    </source>
</evidence>
<keyword evidence="19" id="KW-1185">Reference proteome</keyword>
<evidence type="ECO:0000256" key="10">
    <source>
        <dbReference type="ARBA" id="ARBA00022777"/>
    </source>
</evidence>
<dbReference type="InterPro" id="IPR003594">
    <property type="entry name" value="HATPase_dom"/>
</dbReference>
<dbReference type="SMART" id="SM00387">
    <property type="entry name" value="HATPase_c"/>
    <property type="match status" value="1"/>
</dbReference>
<reference evidence="18 19" key="1">
    <citation type="submission" date="2019-03" db="EMBL/GenBank/DDBJ databases">
        <title>Genomic Encyclopedia of Type Strains, Phase IV (KMG-IV): sequencing the most valuable type-strain genomes for metagenomic binning, comparative biology and taxonomic classification.</title>
        <authorList>
            <person name="Goeker M."/>
        </authorList>
    </citation>
    <scope>NUCLEOTIDE SEQUENCE [LARGE SCALE GENOMIC DNA]</scope>
    <source>
        <strain evidence="18 19">DSM 100059</strain>
    </source>
</reference>
<protein>
    <recommendedName>
        <fullName evidence="5">Oxygen sensor histidine kinase NreB</fullName>
        <ecNumber evidence="4">2.7.13.3</ecNumber>
    </recommendedName>
    <alternativeName>
        <fullName evidence="15">Nitrogen regulation protein B</fullName>
    </alternativeName>
</protein>
<dbReference type="GO" id="GO:0046983">
    <property type="term" value="F:protein dimerization activity"/>
    <property type="evidence" value="ECO:0007669"/>
    <property type="project" value="InterPro"/>
</dbReference>
<dbReference type="Pfam" id="PF13426">
    <property type="entry name" value="PAS_9"/>
    <property type="match status" value="1"/>
</dbReference>
<dbReference type="InterPro" id="IPR000014">
    <property type="entry name" value="PAS"/>
</dbReference>
<dbReference type="Pfam" id="PF02518">
    <property type="entry name" value="HATPase_c"/>
    <property type="match status" value="1"/>
</dbReference>
<evidence type="ECO:0000256" key="13">
    <source>
        <dbReference type="ARBA" id="ARBA00023014"/>
    </source>
</evidence>
<evidence type="ECO:0000256" key="15">
    <source>
        <dbReference type="ARBA" id="ARBA00030800"/>
    </source>
</evidence>
<keyword evidence="11" id="KW-0408">Iron</keyword>